<evidence type="ECO:0000256" key="1">
    <source>
        <dbReference type="SAM" id="MobiDB-lite"/>
    </source>
</evidence>
<organism evidence="2 3">
    <name type="scientific">Blattamonas nauphoetae</name>
    <dbReference type="NCBI Taxonomy" id="2049346"/>
    <lineage>
        <taxon>Eukaryota</taxon>
        <taxon>Metamonada</taxon>
        <taxon>Preaxostyla</taxon>
        <taxon>Oxymonadida</taxon>
        <taxon>Blattamonas</taxon>
    </lineage>
</organism>
<name>A0ABQ9XSH8_9EUKA</name>
<feature type="compositionally biased region" description="Basic residues" evidence="1">
    <location>
        <begin position="1013"/>
        <end position="1025"/>
    </location>
</feature>
<feature type="compositionally biased region" description="Basic residues" evidence="1">
    <location>
        <begin position="735"/>
        <end position="745"/>
    </location>
</feature>
<protein>
    <submittedName>
        <fullName evidence="2">Uncharacterized protein</fullName>
    </submittedName>
</protein>
<sequence>MAHTFAQTREDHHESLQSVVSLLVKATLGNHTNSYEALKFIFSLCLHPSEIRRNLLLHTSFPRTLYILMQMKSLGKRFKTVLAENISNILDKGLSREEQRLLIPVCRQIVLFLRPPKSDRASRFLGVIDAVNSKEQPLPLHIPESIKQQPPKENSNKLADLANSLSILSNQLSSYHAFKTMNQKSPDTPKTEQTTNSKHLIDVPRTFESEFGEDDEIFASYVAKSREENSNLSLSRPQLQSHTPHTSAQTSFLMRSLTSSNLQAYNENFVNLFTTSHQASHLFIRSPSLNVLLHSEFSDSTSPSAISTFLLVFIRLAEVGQDERAIYNPKMVAHTFNKCPQATTPDFSPVSSSSPPIIDQLVDRHIFHHLVSLLRRILKFPTFTTPNDPDGYLPPLSYEERVRQHPLPDSLPTPSLSEFSEQAITLLCLITHLVKLIARHGVIDPLFTSFAKRGKLPNLRHLANRLPRRWYRVDDPHDQSLPPRLQNSNELVEVEDRMRRSVYKEGDQTLSRYWLNGWTWMVPDYLLKVASITLDSFETDENSQPHTVPLLALETCRNAAVALAFLLHNQPLVADGTKALHTDDAWDFTDILPVLSVSITHAVADPSPAQVGGSALLNKEGAQHAAEAINSLLEHPINQDILEDNNLPYYINPAFSIVPVTSFASDPDPTPAICDVCFSHHPPPAKKTEAENVKVDVAKPAPKAEQSQPEVTNTKPAPKSKPEQANTNPTPKTSKGGKAKQKQQPKHTPTITTRTTTLPSTMKMKNGSSLPPITVTTITATGTIPSSTNGNFPRPSALKTSATFKVEGKAGSPSVNDLLPQTFEIIRQNLSTRSKASIETGCQAVEALVHTTLDDDQSTESQHNMFDQVMQSGVLKELLAILSSPSKDTLYACSRVLFGLIRLGSSEQKHVLSTLGGITAIINIIRAPDDSIILPGLYALQALLISSSMRQDAMALASVRAGQSEMSVALQPHPYAEIVEAADGFTVLWRLYGKEEAINAWVTQTFSSLKTKNAKGKKKSGKKTKKGAEKDDPVKPASFSYNSVFAAVNLAYCLRGKPIPESRQSIVSFLFINALASTTEDMSEMNLNALRQMATCQKNKELFLNPQCLTVLNILVSTGTDIVVLESFDVIEFLLLGMAKARRISFARTDVFQSIKQHTTAKLMDIRKKAIKLVHDVQS</sequence>
<comment type="caution">
    <text evidence="2">The sequence shown here is derived from an EMBL/GenBank/DDBJ whole genome shotgun (WGS) entry which is preliminary data.</text>
</comment>
<dbReference type="SUPFAM" id="SSF48371">
    <property type="entry name" value="ARM repeat"/>
    <property type="match status" value="1"/>
</dbReference>
<feature type="compositionally biased region" description="Polar residues" evidence="1">
    <location>
        <begin position="705"/>
        <end position="715"/>
    </location>
</feature>
<proteinExistence type="predicted"/>
<evidence type="ECO:0000313" key="2">
    <source>
        <dbReference type="EMBL" id="KAK2954219.1"/>
    </source>
</evidence>
<dbReference type="InterPro" id="IPR011989">
    <property type="entry name" value="ARM-like"/>
</dbReference>
<evidence type="ECO:0000313" key="3">
    <source>
        <dbReference type="Proteomes" id="UP001281761"/>
    </source>
</evidence>
<feature type="region of interest" description="Disordered" evidence="1">
    <location>
        <begin position="699"/>
        <end position="772"/>
    </location>
</feature>
<gene>
    <name evidence="2" type="ORF">BLNAU_10874</name>
</gene>
<dbReference type="Gene3D" id="1.25.10.10">
    <property type="entry name" value="Leucine-rich Repeat Variant"/>
    <property type="match status" value="1"/>
</dbReference>
<accession>A0ABQ9XSH8</accession>
<dbReference type="Proteomes" id="UP001281761">
    <property type="component" value="Unassembled WGS sequence"/>
</dbReference>
<dbReference type="InterPro" id="IPR016024">
    <property type="entry name" value="ARM-type_fold"/>
</dbReference>
<feature type="compositionally biased region" description="Low complexity" evidence="1">
    <location>
        <begin position="746"/>
        <end position="761"/>
    </location>
</feature>
<feature type="region of interest" description="Disordered" evidence="1">
    <location>
        <begin position="1013"/>
        <end position="1032"/>
    </location>
</feature>
<dbReference type="EMBL" id="JARBJD010000081">
    <property type="protein sequence ID" value="KAK2954219.1"/>
    <property type="molecule type" value="Genomic_DNA"/>
</dbReference>
<reference evidence="2 3" key="1">
    <citation type="journal article" date="2022" name="bioRxiv">
        <title>Genomics of Preaxostyla Flagellates Illuminates Evolutionary Transitions and the Path Towards Mitochondrial Loss.</title>
        <authorList>
            <person name="Novak L.V.F."/>
            <person name="Treitli S.C."/>
            <person name="Pyrih J."/>
            <person name="Halakuc P."/>
            <person name="Pipaliya S.V."/>
            <person name="Vacek V."/>
            <person name="Brzon O."/>
            <person name="Soukal P."/>
            <person name="Eme L."/>
            <person name="Dacks J.B."/>
            <person name="Karnkowska A."/>
            <person name="Elias M."/>
            <person name="Hampl V."/>
        </authorList>
    </citation>
    <scope>NUCLEOTIDE SEQUENCE [LARGE SCALE GENOMIC DNA]</scope>
    <source>
        <strain evidence="2">NAU3</strain>
        <tissue evidence="2">Gut</tissue>
    </source>
</reference>
<keyword evidence="3" id="KW-1185">Reference proteome</keyword>